<gene>
    <name evidence="1" type="ORF">RDB_LOCUS91428</name>
</gene>
<accession>A0A8H3CVC5</accession>
<protein>
    <submittedName>
        <fullName evidence="1">Uncharacterized protein</fullName>
    </submittedName>
</protein>
<evidence type="ECO:0000313" key="1">
    <source>
        <dbReference type="EMBL" id="CAE6497641.1"/>
    </source>
</evidence>
<reference evidence="1" key="1">
    <citation type="submission" date="2021-01" db="EMBL/GenBank/DDBJ databases">
        <authorList>
            <person name="Kaushik A."/>
        </authorList>
    </citation>
    <scope>NUCLEOTIDE SEQUENCE</scope>
    <source>
        <strain evidence="1">Type strain: AG8-Rh-89/</strain>
    </source>
</reference>
<comment type="caution">
    <text evidence="1">The sequence shown here is derived from an EMBL/GenBank/DDBJ whole genome shotgun (WGS) entry which is preliminary data.</text>
</comment>
<dbReference type="EMBL" id="CAJMWZ010004939">
    <property type="protein sequence ID" value="CAE6497641.1"/>
    <property type="molecule type" value="Genomic_DNA"/>
</dbReference>
<organism evidence="1 2">
    <name type="scientific">Rhizoctonia solani</name>
    <dbReference type="NCBI Taxonomy" id="456999"/>
    <lineage>
        <taxon>Eukaryota</taxon>
        <taxon>Fungi</taxon>
        <taxon>Dikarya</taxon>
        <taxon>Basidiomycota</taxon>
        <taxon>Agaricomycotina</taxon>
        <taxon>Agaricomycetes</taxon>
        <taxon>Cantharellales</taxon>
        <taxon>Ceratobasidiaceae</taxon>
        <taxon>Rhizoctonia</taxon>
    </lineage>
</organism>
<proteinExistence type="predicted"/>
<evidence type="ECO:0000313" key="2">
    <source>
        <dbReference type="Proteomes" id="UP000663850"/>
    </source>
</evidence>
<dbReference type="AlphaFoldDB" id="A0A8H3CVC5"/>
<name>A0A8H3CVC5_9AGAM</name>
<dbReference type="Proteomes" id="UP000663850">
    <property type="component" value="Unassembled WGS sequence"/>
</dbReference>
<sequence length="153" mass="16952">MAGSIFNWLATKQDVARFQQFGSMGYHSSQTNLQKYHKWLPLLAVPSVIAICGADDELRDARCWEDVIGAENVKRLDAAKGVLCAEYGMLLQDVAAYCTPITVRNDDAVVLKNYLGEYYAFVITATSPAKPSNESPNDKYTVNIVHAVQVHPK</sequence>